<accession>A0A8S1RU27</accession>
<evidence type="ECO:0000313" key="2">
    <source>
        <dbReference type="EMBL" id="CAD8130862.1"/>
    </source>
</evidence>
<dbReference type="EMBL" id="CAJJDN010000338">
    <property type="protein sequence ID" value="CAD8130862.1"/>
    <property type="molecule type" value="Genomic_DNA"/>
</dbReference>
<evidence type="ECO:0000256" key="1">
    <source>
        <dbReference type="SAM" id="MobiDB-lite"/>
    </source>
</evidence>
<feature type="region of interest" description="Disordered" evidence="1">
    <location>
        <begin position="93"/>
        <end position="116"/>
    </location>
</feature>
<sequence length="540" mass="66369">MYRVFYDFECNRDNPNKSEESECISQVREFKEDEELSVISSVGSYHSDDEISDSVYITETYEKQYKEFDFDEFSKQSTKKFYEEFNKTFDNKQKQEKQQQDQFNNNEKQQENDQDEDLMNKKIKELKDQQIKMKKDFNIKLNLQREVFLLSIDCKTFIFQNIDYGDNYSVFFLVKCFLNLYFYQIQKQIYISLNFIINKIQLRWFVYSQLLQPIIYITYFYNHTKFKQIQILKQNDSFGKIGFYIKNQEIQLLKVIDQLDYQKQIEQHSYKVQILMIKQSYFNNYFINEEIKYYLIQVYQQKYAFCLNDDHIITRCPLLTKFMKECIYQYYLYINIDKRRYYKDMRALEFYQYASQYEMAFFKLFSNQLQLSQFSQSQIPYDDLAIRDSNVSQQNLLEKNPCQIRFIYFIYEVIICSNFDQDNEIKSLIIIKIKNMMKLNFQLELINKKEFLQLQVLNLKVQLLQIKIQLQNLQILYQKMKTLTLYNNYEIEIYKVNKFRCVKEINISKYNSFKLILLNNFKENYYYLIMFVQNIFKILQ</sequence>
<reference evidence="2" key="1">
    <citation type="submission" date="2021-01" db="EMBL/GenBank/DDBJ databases">
        <authorList>
            <consortium name="Genoscope - CEA"/>
            <person name="William W."/>
        </authorList>
    </citation>
    <scope>NUCLEOTIDE SEQUENCE</scope>
</reference>
<dbReference type="Proteomes" id="UP000692954">
    <property type="component" value="Unassembled WGS sequence"/>
</dbReference>
<comment type="caution">
    <text evidence="2">The sequence shown here is derived from an EMBL/GenBank/DDBJ whole genome shotgun (WGS) entry which is preliminary data.</text>
</comment>
<keyword evidence="3" id="KW-1185">Reference proteome</keyword>
<proteinExistence type="predicted"/>
<evidence type="ECO:0000313" key="3">
    <source>
        <dbReference type="Proteomes" id="UP000692954"/>
    </source>
</evidence>
<name>A0A8S1RU27_9CILI</name>
<gene>
    <name evidence="2" type="ORF">PSON_ATCC_30995.1.T3380008</name>
</gene>
<dbReference type="AlphaFoldDB" id="A0A8S1RU27"/>
<organism evidence="2 3">
    <name type="scientific">Paramecium sonneborni</name>
    <dbReference type="NCBI Taxonomy" id="65129"/>
    <lineage>
        <taxon>Eukaryota</taxon>
        <taxon>Sar</taxon>
        <taxon>Alveolata</taxon>
        <taxon>Ciliophora</taxon>
        <taxon>Intramacronucleata</taxon>
        <taxon>Oligohymenophorea</taxon>
        <taxon>Peniculida</taxon>
        <taxon>Parameciidae</taxon>
        <taxon>Paramecium</taxon>
    </lineage>
</organism>
<protein>
    <submittedName>
        <fullName evidence="2">Uncharacterized protein</fullName>
    </submittedName>
</protein>